<proteinExistence type="predicted"/>
<reference evidence="2 3" key="1">
    <citation type="submission" date="2019-06" db="EMBL/GenBank/DDBJ databases">
        <title>Draft genomes of female and male turbot (Scophthalmus maximus).</title>
        <authorList>
            <person name="Xu H."/>
            <person name="Xu X.-W."/>
            <person name="Shao C."/>
            <person name="Chen S."/>
        </authorList>
    </citation>
    <scope>NUCLEOTIDE SEQUENCE [LARGE SCALE GENOMIC DNA]</scope>
    <source>
        <strain evidence="2">Ysfricsl-2016a</strain>
        <tissue evidence="2">Blood</tissue>
    </source>
</reference>
<sequence>MTCSKFLSSSSTRVKESSFSLRETRSSSHMYMIMYIIMYMIMYIQIVRQKNTFLKAATGPEAGRVTERQSVTGLTFKTLSVHEVTGHNVMLHFQKQQEVRKIKKYKLSSSSQTEVPLREKYRFSDLRARERLLPRFD</sequence>
<comment type="caution">
    <text evidence="2">The sequence shown here is derived from an EMBL/GenBank/DDBJ whole genome shotgun (WGS) entry which is preliminary data.</text>
</comment>
<evidence type="ECO:0000313" key="3">
    <source>
        <dbReference type="Proteomes" id="UP000438429"/>
    </source>
</evidence>
<evidence type="ECO:0000256" key="1">
    <source>
        <dbReference type="SAM" id="Phobius"/>
    </source>
</evidence>
<dbReference type="Proteomes" id="UP000438429">
    <property type="component" value="Unassembled WGS sequence"/>
</dbReference>
<accession>A0A6A4S9L1</accession>
<keyword evidence="1" id="KW-0472">Membrane</keyword>
<organism evidence="2 3">
    <name type="scientific">Scophthalmus maximus</name>
    <name type="common">Turbot</name>
    <name type="synonym">Psetta maxima</name>
    <dbReference type="NCBI Taxonomy" id="52904"/>
    <lineage>
        <taxon>Eukaryota</taxon>
        <taxon>Metazoa</taxon>
        <taxon>Chordata</taxon>
        <taxon>Craniata</taxon>
        <taxon>Vertebrata</taxon>
        <taxon>Euteleostomi</taxon>
        <taxon>Actinopterygii</taxon>
        <taxon>Neopterygii</taxon>
        <taxon>Teleostei</taxon>
        <taxon>Neoteleostei</taxon>
        <taxon>Acanthomorphata</taxon>
        <taxon>Carangaria</taxon>
        <taxon>Pleuronectiformes</taxon>
        <taxon>Pleuronectoidei</taxon>
        <taxon>Scophthalmidae</taxon>
        <taxon>Scophthalmus</taxon>
    </lineage>
</organism>
<keyword evidence="1" id="KW-0812">Transmembrane</keyword>
<name>A0A6A4S9L1_SCOMX</name>
<gene>
    <name evidence="2" type="ORF">F2P81_017664</name>
</gene>
<dbReference type="EMBL" id="VEVO01000015">
    <property type="protein sequence ID" value="KAF0030933.1"/>
    <property type="molecule type" value="Genomic_DNA"/>
</dbReference>
<feature type="transmembrane region" description="Helical" evidence="1">
    <location>
        <begin position="28"/>
        <end position="46"/>
    </location>
</feature>
<dbReference type="AlphaFoldDB" id="A0A6A4S9L1"/>
<keyword evidence="1" id="KW-1133">Transmembrane helix</keyword>
<protein>
    <submittedName>
        <fullName evidence="2">Uncharacterized protein</fullName>
    </submittedName>
</protein>
<evidence type="ECO:0000313" key="2">
    <source>
        <dbReference type="EMBL" id="KAF0030933.1"/>
    </source>
</evidence>